<dbReference type="Proteomes" id="UP000027451">
    <property type="component" value="Unassembled WGS sequence"/>
</dbReference>
<gene>
    <name evidence="1" type="ORF">BG60_09275</name>
</gene>
<accession>A0A656QHU2</accession>
<organism evidence="1 2">
    <name type="scientific">Caballeronia zhejiangensis</name>
    <dbReference type="NCBI Taxonomy" id="871203"/>
    <lineage>
        <taxon>Bacteria</taxon>
        <taxon>Pseudomonadati</taxon>
        <taxon>Pseudomonadota</taxon>
        <taxon>Betaproteobacteria</taxon>
        <taxon>Burkholderiales</taxon>
        <taxon>Burkholderiaceae</taxon>
        <taxon>Caballeronia</taxon>
    </lineage>
</organism>
<keyword evidence="2" id="KW-1185">Reference proteome</keyword>
<sequence length="207" mass="21975">MFALGGIAAAWQFRDGFPLARAVLADFPVLTASLDHHDYEALDVALKADAPVSLTSQTVQHASAQLHQFTLTTWGLHVHWLSDANASEIRAAMRTWKSAGESAFALLLPDTAPYNCLFGKVGFALPSSSAALKPHKAQAATSFSPELITAMVAVGNRLKRASVLGDGASIQRHAVNLLLAGSMEDQLSHPGSIASVLHASQAPYTRH</sequence>
<dbReference type="AlphaFoldDB" id="A0A656QHU2"/>
<evidence type="ECO:0000313" key="2">
    <source>
        <dbReference type="Proteomes" id="UP000027451"/>
    </source>
</evidence>
<reference evidence="1 2" key="1">
    <citation type="submission" date="2014-03" db="EMBL/GenBank/DDBJ databases">
        <title>Draft Genome Sequences of Four Burkholderia Strains.</title>
        <authorList>
            <person name="Liu X.Y."/>
            <person name="Li C.X."/>
            <person name="Xu J.H."/>
        </authorList>
    </citation>
    <scope>NUCLEOTIDE SEQUENCE [LARGE SCALE GENOMIC DNA]</scope>
    <source>
        <strain evidence="1 2">OP-1</strain>
    </source>
</reference>
<proteinExistence type="predicted"/>
<protein>
    <submittedName>
        <fullName evidence="1">Uncharacterized protein</fullName>
    </submittedName>
</protein>
<name>A0A656QHU2_9BURK</name>
<comment type="caution">
    <text evidence="1">The sequence shown here is derived from an EMBL/GenBank/DDBJ whole genome shotgun (WGS) entry which is preliminary data.</text>
</comment>
<dbReference type="EMBL" id="JFHD01000016">
    <property type="protein sequence ID" value="KDR28890.1"/>
    <property type="molecule type" value="Genomic_DNA"/>
</dbReference>
<evidence type="ECO:0000313" key="1">
    <source>
        <dbReference type="EMBL" id="KDR28890.1"/>
    </source>
</evidence>